<evidence type="ECO:0008006" key="3">
    <source>
        <dbReference type="Google" id="ProtNLM"/>
    </source>
</evidence>
<organism evidence="1 2">
    <name type="scientific">Atta colombica</name>
    <dbReference type="NCBI Taxonomy" id="520822"/>
    <lineage>
        <taxon>Eukaryota</taxon>
        <taxon>Metazoa</taxon>
        <taxon>Ecdysozoa</taxon>
        <taxon>Arthropoda</taxon>
        <taxon>Hexapoda</taxon>
        <taxon>Insecta</taxon>
        <taxon>Pterygota</taxon>
        <taxon>Neoptera</taxon>
        <taxon>Endopterygota</taxon>
        <taxon>Hymenoptera</taxon>
        <taxon>Apocrita</taxon>
        <taxon>Aculeata</taxon>
        <taxon>Formicoidea</taxon>
        <taxon>Formicidae</taxon>
        <taxon>Myrmicinae</taxon>
        <taxon>Atta</taxon>
    </lineage>
</organism>
<evidence type="ECO:0000313" key="1">
    <source>
        <dbReference type="EMBL" id="KYM76487.1"/>
    </source>
</evidence>
<name>A0A151HY37_9HYME</name>
<reference evidence="1 2" key="1">
    <citation type="submission" date="2015-09" db="EMBL/GenBank/DDBJ databases">
        <title>Atta colombica WGS genome.</title>
        <authorList>
            <person name="Nygaard S."/>
            <person name="Hu H."/>
            <person name="Boomsma J."/>
            <person name="Zhang G."/>
        </authorList>
    </citation>
    <scope>NUCLEOTIDE SEQUENCE [LARGE SCALE GENOMIC DNA]</scope>
    <source>
        <strain evidence="1">Treedump-2</strain>
        <tissue evidence="1">Whole body</tissue>
    </source>
</reference>
<gene>
    <name evidence="1" type="ORF">ALC53_13096</name>
</gene>
<dbReference type="AlphaFoldDB" id="A0A151HY37"/>
<dbReference type="Proteomes" id="UP000078540">
    <property type="component" value="Unassembled WGS sequence"/>
</dbReference>
<keyword evidence="2" id="KW-1185">Reference proteome</keyword>
<sequence>MMQIFEKNRIKISLQYTANDFLKTVKPLIEQFGFENVFNSDQSGFQLKIHSGRLLSNQEIKKVEPLDIYGFRIWKNFAKRFSDIVLSLESNINLHERNNIIKLQFLIHNQLSFPRYHNLFKYSWFKSSYTNERPEEFENPEFNFNKNSTTCNIESCNIAVVRSSHTSTMVQNYLETLNWEVLPRFIIYADLKCVLQKMEPERNIPVIFHNLFGYDAHFVIKEIATTYEGQEDVLSITKEKYLSFTKHIINTAETTYDVLLLADIFEKIFAKVVSIDICLYLSRGCLNQCSGRYAQANNKYIRFVEIRLHSRMRAKNHFEKNLYSCSVFAENLIVVELRKFELKFNKSIYIEYMLMPLANKKVPGLMKDENNSMIIIEFVGLRVKQTITFDDYMRCLKREIRELK</sequence>
<evidence type="ECO:0000313" key="2">
    <source>
        <dbReference type="Proteomes" id="UP000078540"/>
    </source>
</evidence>
<dbReference type="EMBL" id="KQ976729">
    <property type="protein sequence ID" value="KYM76487.1"/>
    <property type="molecule type" value="Genomic_DNA"/>
</dbReference>
<accession>A0A151HY37</accession>
<protein>
    <recommendedName>
        <fullName evidence="3">DNA-directed DNA polymerase</fullName>
    </recommendedName>
</protein>
<proteinExistence type="predicted"/>